<sequence length="868" mass="97067">MSPKPPPKGTVTVDVHTRPKPSADGHTPLPDTLPRIDFGPPITPPLNLPKATGTLGNVDLDAITPAPPVTASERSSNPAPAPTAAQRPLEQYWVASTAQLPAPDAQGFRTIKGRQYVDVPGGGIVHINVDPETGLYRAKLPSELQASGPVLVRDPEHKLWHPRDDVEPATYPLPPTRLEAFRTVLDFTGVDPGSDGLHRLDGKLYVVIQNHAYQVLHDLEASSPQAPVMRIVRTEDPVALDDNNVYVATRPGRSELIVFEDQDGWVGLTIVGAGGMRRTKPDKPALLSLADLMTQLHTHNETIQQAVTLTDKLDSDWKAVLGTESEKSAIVKLEVSAHRQQVALEKCVIYYTNNRDSLLHHKRNRIYAEELHQLQKRRFEVYTRLLIISDFRKGLDIASSTDHFDVYRATAAHLKNRLALMQKRQLIADDILKRSRSSESELVDFGYSPTEIHETTAYWVEAKSLLLADAPIIDDDFGPVYLAQSFIETTFAFRELESSPKAARIAVLTGLLDQSEAIRSSYENLHLSPDTPQATSLREITEAIQAFEKTLENQLTRYHRDLENTSALPTQDQPIDFDFIPAQDRAGPAPMPRRVFRAKHHGVYKISVGQPRRIVSGEKVTDLIDVIDPHNPVQVLRTYEQREGEWRRVQPIQNSALPELTAQATRQLEQSDSHLSSATQDERKKRNATNIVEFLGGKADALDDLARQLEHVPNPAEGNIAALVQRLRQDSQRLRSEGEAIRIRLYKDKAFLSADRLAYLINQDQISVVKTASRLELGKGKRKHFLDIYSLNDKHTAEPLWHAHFHYQKKDSPALNFTVKGGHLKTLEQSGSGASSQRQDEQAGREHVPIWRETIDGKTARKIFELAS</sequence>
<feature type="region of interest" description="Disordered" evidence="1">
    <location>
        <begin position="1"/>
        <end position="86"/>
    </location>
</feature>
<evidence type="ECO:0000256" key="1">
    <source>
        <dbReference type="SAM" id="MobiDB-lite"/>
    </source>
</evidence>
<organism evidence="2 3">
    <name type="scientific">Pseudomonas fluorescens</name>
    <dbReference type="NCBI Taxonomy" id="294"/>
    <lineage>
        <taxon>Bacteria</taxon>
        <taxon>Pseudomonadati</taxon>
        <taxon>Pseudomonadota</taxon>
        <taxon>Gammaproteobacteria</taxon>
        <taxon>Pseudomonadales</taxon>
        <taxon>Pseudomonadaceae</taxon>
        <taxon>Pseudomonas</taxon>
    </lineage>
</organism>
<proteinExistence type="predicted"/>
<gene>
    <name evidence="2" type="ORF">PS710_01076</name>
</gene>
<feature type="region of interest" description="Disordered" evidence="1">
    <location>
        <begin position="826"/>
        <end position="847"/>
    </location>
</feature>
<evidence type="ECO:0000313" key="2">
    <source>
        <dbReference type="EMBL" id="VVN80462.1"/>
    </source>
</evidence>
<dbReference type="Proteomes" id="UP000381093">
    <property type="component" value="Unassembled WGS sequence"/>
</dbReference>
<accession>A0A5E7ALP9</accession>
<reference evidence="2 3" key="1">
    <citation type="submission" date="2019-09" db="EMBL/GenBank/DDBJ databases">
        <authorList>
            <person name="Chandra G."/>
            <person name="Truman W A."/>
        </authorList>
    </citation>
    <scope>NUCLEOTIDE SEQUENCE [LARGE SCALE GENOMIC DNA]</scope>
    <source>
        <strain evidence="2">PS710</strain>
    </source>
</reference>
<dbReference type="RefSeq" id="WP_150763526.1">
    <property type="nucleotide sequence ID" value="NZ_CABVHW010000002.1"/>
</dbReference>
<dbReference type="AlphaFoldDB" id="A0A5E7ALP9"/>
<protein>
    <submittedName>
        <fullName evidence="2">Uncharacterized protein</fullName>
    </submittedName>
</protein>
<feature type="compositionally biased region" description="Polar residues" evidence="1">
    <location>
        <begin position="827"/>
        <end position="837"/>
    </location>
</feature>
<feature type="compositionally biased region" description="Basic and acidic residues" evidence="1">
    <location>
        <begin position="838"/>
        <end position="847"/>
    </location>
</feature>
<name>A0A5E7ALP9_PSEFL</name>
<dbReference type="EMBL" id="CABVHW010000002">
    <property type="protein sequence ID" value="VVN80462.1"/>
    <property type="molecule type" value="Genomic_DNA"/>
</dbReference>
<evidence type="ECO:0000313" key="3">
    <source>
        <dbReference type="Proteomes" id="UP000381093"/>
    </source>
</evidence>